<evidence type="ECO:0000256" key="1">
    <source>
        <dbReference type="SAM" id="MobiDB-lite"/>
    </source>
</evidence>
<organism evidence="2 3">
    <name type="scientific">Rhodotorula paludigena</name>
    <dbReference type="NCBI Taxonomy" id="86838"/>
    <lineage>
        <taxon>Eukaryota</taxon>
        <taxon>Fungi</taxon>
        <taxon>Dikarya</taxon>
        <taxon>Basidiomycota</taxon>
        <taxon>Pucciniomycotina</taxon>
        <taxon>Microbotryomycetes</taxon>
        <taxon>Sporidiobolales</taxon>
        <taxon>Sporidiobolaceae</taxon>
        <taxon>Rhodotorula</taxon>
    </lineage>
</organism>
<dbReference type="EMBL" id="BQKY01000016">
    <property type="protein sequence ID" value="GJN94156.1"/>
    <property type="molecule type" value="Genomic_DNA"/>
</dbReference>
<dbReference type="Proteomes" id="UP001342314">
    <property type="component" value="Unassembled WGS sequence"/>
</dbReference>
<evidence type="ECO:0000313" key="3">
    <source>
        <dbReference type="Proteomes" id="UP001342314"/>
    </source>
</evidence>
<feature type="compositionally biased region" description="Basic and acidic residues" evidence="1">
    <location>
        <begin position="1"/>
        <end position="13"/>
    </location>
</feature>
<sequence length="84" mass="8763">MDDSAYHAEHSERPSAGYSFFDADSSDDESPVVRAATNSAILASSLRNATCLSPVSARRSLDVDPARSARTATQECAPASSADA</sequence>
<comment type="caution">
    <text evidence="2">The sequence shown here is derived from an EMBL/GenBank/DDBJ whole genome shotgun (WGS) entry which is preliminary data.</text>
</comment>
<protein>
    <submittedName>
        <fullName evidence="2">Uncharacterized protein</fullName>
    </submittedName>
</protein>
<gene>
    <name evidence="2" type="ORF">Rhopal_007230-T1</name>
</gene>
<reference evidence="2 3" key="1">
    <citation type="submission" date="2021-12" db="EMBL/GenBank/DDBJ databases">
        <title>High titer production of polyol ester of fatty acids by Rhodotorula paludigena BS15 towards product separation-free biomass refinery.</title>
        <authorList>
            <person name="Mano J."/>
            <person name="Ono H."/>
            <person name="Tanaka T."/>
            <person name="Naito K."/>
            <person name="Sushida H."/>
            <person name="Ike M."/>
            <person name="Tokuyasu K."/>
            <person name="Kitaoka M."/>
        </authorList>
    </citation>
    <scope>NUCLEOTIDE SEQUENCE [LARGE SCALE GENOMIC DNA]</scope>
    <source>
        <strain evidence="2 3">BS15</strain>
    </source>
</reference>
<dbReference type="AlphaFoldDB" id="A0AAV5GNJ2"/>
<feature type="region of interest" description="Disordered" evidence="1">
    <location>
        <begin position="1"/>
        <end position="29"/>
    </location>
</feature>
<feature type="region of interest" description="Disordered" evidence="1">
    <location>
        <begin position="59"/>
        <end position="84"/>
    </location>
</feature>
<proteinExistence type="predicted"/>
<keyword evidence="3" id="KW-1185">Reference proteome</keyword>
<name>A0AAV5GNJ2_9BASI</name>
<evidence type="ECO:0000313" key="2">
    <source>
        <dbReference type="EMBL" id="GJN94156.1"/>
    </source>
</evidence>
<accession>A0AAV5GNJ2</accession>